<dbReference type="EMBL" id="CDMY01000461">
    <property type="protein sequence ID" value="CEM14926.1"/>
    <property type="molecule type" value="Genomic_DNA"/>
</dbReference>
<proteinExistence type="predicted"/>
<dbReference type="SUPFAM" id="SSF52540">
    <property type="entry name" value="P-loop containing nucleoside triphosphate hydrolases"/>
    <property type="match status" value="1"/>
</dbReference>
<dbReference type="InParanoid" id="A0A0G4FLN3"/>
<dbReference type="PROSITE" id="PS50030">
    <property type="entry name" value="UBA"/>
    <property type="match status" value="1"/>
</dbReference>
<dbReference type="OrthoDB" id="10261556at2759"/>
<evidence type="ECO:0000256" key="1">
    <source>
        <dbReference type="SAM" id="MobiDB-lite"/>
    </source>
</evidence>
<evidence type="ECO:0000259" key="2">
    <source>
        <dbReference type="PROSITE" id="PS50030"/>
    </source>
</evidence>
<keyword evidence="4" id="KW-1185">Reference proteome</keyword>
<dbReference type="Gene3D" id="3.40.50.300">
    <property type="entry name" value="P-loop containing nucleotide triphosphate hydrolases"/>
    <property type="match status" value="1"/>
</dbReference>
<feature type="region of interest" description="Disordered" evidence="1">
    <location>
        <begin position="1"/>
        <end position="55"/>
    </location>
</feature>
<protein>
    <recommendedName>
        <fullName evidence="2">UBA domain-containing protein</fullName>
    </recommendedName>
</protein>
<evidence type="ECO:0000313" key="4">
    <source>
        <dbReference type="Proteomes" id="UP000041254"/>
    </source>
</evidence>
<organism evidence="3 4">
    <name type="scientific">Vitrella brassicaformis (strain CCMP3155)</name>
    <dbReference type="NCBI Taxonomy" id="1169540"/>
    <lineage>
        <taxon>Eukaryota</taxon>
        <taxon>Sar</taxon>
        <taxon>Alveolata</taxon>
        <taxon>Colpodellida</taxon>
        <taxon>Vitrellaceae</taxon>
        <taxon>Vitrella</taxon>
    </lineage>
</organism>
<feature type="region of interest" description="Disordered" evidence="1">
    <location>
        <begin position="97"/>
        <end position="123"/>
    </location>
</feature>
<dbReference type="InterPro" id="IPR015940">
    <property type="entry name" value="UBA"/>
</dbReference>
<dbReference type="InterPro" id="IPR027417">
    <property type="entry name" value="P-loop_NTPase"/>
</dbReference>
<feature type="region of interest" description="Disordered" evidence="1">
    <location>
        <begin position="233"/>
        <end position="258"/>
    </location>
</feature>
<dbReference type="STRING" id="1169540.A0A0G4FLN3"/>
<dbReference type="InterPro" id="IPR009060">
    <property type="entry name" value="UBA-like_sf"/>
</dbReference>
<feature type="compositionally biased region" description="Low complexity" evidence="1">
    <location>
        <begin position="113"/>
        <end position="123"/>
    </location>
</feature>
<gene>
    <name evidence="3" type="ORF">Vbra_21488</name>
</gene>
<dbReference type="VEuPathDB" id="CryptoDB:Vbra_21488"/>
<dbReference type="Proteomes" id="UP000041254">
    <property type="component" value="Unassembled WGS sequence"/>
</dbReference>
<accession>A0A0G4FLN3</accession>
<reference evidence="3 4" key="1">
    <citation type="submission" date="2014-11" db="EMBL/GenBank/DDBJ databases">
        <authorList>
            <person name="Zhu J."/>
            <person name="Qi W."/>
            <person name="Song R."/>
        </authorList>
    </citation>
    <scope>NUCLEOTIDE SEQUENCE [LARGE SCALE GENOMIC DNA]</scope>
</reference>
<dbReference type="Gene3D" id="1.10.8.10">
    <property type="entry name" value="DNA helicase RuvA subunit, C-terminal domain"/>
    <property type="match status" value="1"/>
</dbReference>
<dbReference type="AlphaFoldDB" id="A0A0G4FLN3"/>
<sequence length="524" mass="58848">MPMTLSPGPATPPNRPATMRVPDFTPPSQQQQQQRRGGYGDVTPPPQHRGGHGVTRLDQDKVQGLVAMGFPRLNAEFALLARRNDMARAIDLLVSMTSSGKCTPRPPPSDPLSSKSRPASSRRSSVWEEVDPFLLYEGQPEDEVKALRHELHQRKCAFSRYVNTLRKQPHSDSGDRVRLVDLDKKARWELVRDGRVDSFIERDIRSRTPYQGKSSDELWDRWCDIKWGDQVSESAQDDTKAKQDANLPPSTFQHPADANQIKDEQVRSNDDGVFGMTYSEHRWDFHRVREVEALLRRQPWAAMKTIVVFAWRQSDAEMLADSLMKTRVFGEVEPYHLGRTRGQLAAVMDRFMTGKVRVLVATSGVDLVHAGHAPRADGVIHLTIPKSIENYVKDTKYTGGQPHHNGADGHRGHSHVFVRPEDLRMMHRNASVPLVDPWAATRLACTLMDHRIQPRANARTNTSIHTFLHVSRSDQQPESGQGGGGGRVVAVSLPSTHAMAAPNAQAPDDVTTFFRMLDDTIQHQ</sequence>
<name>A0A0G4FLN3_VITBC</name>
<dbReference type="SUPFAM" id="SSF46934">
    <property type="entry name" value="UBA-like"/>
    <property type="match status" value="1"/>
</dbReference>
<evidence type="ECO:0000313" key="3">
    <source>
        <dbReference type="EMBL" id="CEM14926.1"/>
    </source>
</evidence>
<feature type="domain" description="UBA" evidence="2">
    <location>
        <begin position="56"/>
        <end position="96"/>
    </location>
</feature>
<dbReference type="PhylomeDB" id="A0A0G4FLN3"/>